<reference evidence="2" key="1">
    <citation type="submission" date="2022-03" db="EMBL/GenBank/DDBJ databases">
        <title>The complete genome sequence of a Methyloterrigena soli.</title>
        <authorList>
            <person name="Zi Z."/>
        </authorList>
    </citation>
    <scope>NUCLEOTIDE SEQUENCE</scope>
    <source>
        <strain evidence="2">M48</strain>
    </source>
</reference>
<name>A0AA41QQN0_9HYPH</name>
<protein>
    <submittedName>
        <fullName evidence="2">DEAD/DEAH box helicase</fullName>
    </submittedName>
</protein>
<keyword evidence="2" id="KW-0378">Hydrolase</keyword>
<sequence length="494" mass="54662">MTTSLQLYDYQQQCIDEAYAALAQGRRRPMLQLPTGAGKTETAVKIIQRALAKGKRVVFVVPAIELIDQTVKRLAKYGVTCVGVIQADHPGTDRTQPVQVASVKTLERRSLPETDLVIVDEAHQVFKIITDWMAERTTLPFIGLSATPWAKGLGKRYTDLIRPITLSQLIERGDITPFRAYAPSHPDLAGVKTLAGDYREDQLAEAMDKPQLVADIVATYLAKGENRPALCFAVNRAHAKSLADQFERAGVSTAYVDGFSEKSERETIAAAFASGRVKVVVNVGVLTTGVDWDVRCIILARPTKSEMLYVQIVGRGLRKAPGKDDCLILDHSDTTLNLGFVTEINHDRLDDGERKVVERNGPRKKEVKLPKECSSCGVLKPAGAHVCPQCGFAPERRQDIETADGELFQLTGEKRQADKATKQRFWSGLLWYVETKGKSEGWAAHRYKDRFGVWPRGLSAIAMEPDVHCRNWVKAGAIRWAKAQDKQSRAANAA</sequence>
<dbReference type="GO" id="GO:0003677">
    <property type="term" value="F:DNA binding"/>
    <property type="evidence" value="ECO:0007669"/>
    <property type="project" value="InterPro"/>
</dbReference>
<dbReference type="PROSITE" id="PS51192">
    <property type="entry name" value="HELICASE_ATP_BIND_1"/>
    <property type="match status" value="1"/>
</dbReference>
<dbReference type="Pfam" id="PF04851">
    <property type="entry name" value="ResIII"/>
    <property type="match status" value="1"/>
</dbReference>
<comment type="caution">
    <text evidence="2">The sequence shown here is derived from an EMBL/GenBank/DDBJ whole genome shotgun (WGS) entry which is preliminary data.</text>
</comment>
<dbReference type="SMART" id="SM00487">
    <property type="entry name" value="DEXDc"/>
    <property type="match status" value="1"/>
</dbReference>
<accession>A0AA41QQN0</accession>
<keyword evidence="2" id="KW-0547">Nucleotide-binding</keyword>
<dbReference type="SUPFAM" id="SSF52540">
    <property type="entry name" value="P-loop containing nucleoside triphosphate hydrolases"/>
    <property type="match status" value="1"/>
</dbReference>
<evidence type="ECO:0000313" key="3">
    <source>
        <dbReference type="Proteomes" id="UP001156140"/>
    </source>
</evidence>
<dbReference type="AlphaFoldDB" id="A0AA41QQN0"/>
<dbReference type="Pfam" id="PF00271">
    <property type="entry name" value="Helicase_C"/>
    <property type="match status" value="1"/>
</dbReference>
<dbReference type="GO" id="GO:0016787">
    <property type="term" value="F:hydrolase activity"/>
    <property type="evidence" value="ECO:0007669"/>
    <property type="project" value="InterPro"/>
</dbReference>
<dbReference type="InterPro" id="IPR027417">
    <property type="entry name" value="P-loop_NTPase"/>
</dbReference>
<dbReference type="InterPro" id="IPR006935">
    <property type="entry name" value="Helicase/UvrB_N"/>
</dbReference>
<dbReference type="GO" id="GO:0005524">
    <property type="term" value="F:ATP binding"/>
    <property type="evidence" value="ECO:0007669"/>
    <property type="project" value="InterPro"/>
</dbReference>
<dbReference type="EMBL" id="JALAZD010000004">
    <property type="protein sequence ID" value="MCI0129232.1"/>
    <property type="molecule type" value="Genomic_DNA"/>
</dbReference>
<organism evidence="2 3">
    <name type="scientific">Paradevosia shaoguanensis</name>
    <dbReference type="NCBI Taxonomy" id="1335043"/>
    <lineage>
        <taxon>Bacteria</taxon>
        <taxon>Pseudomonadati</taxon>
        <taxon>Pseudomonadota</taxon>
        <taxon>Alphaproteobacteria</taxon>
        <taxon>Hyphomicrobiales</taxon>
        <taxon>Devosiaceae</taxon>
        <taxon>Paradevosia</taxon>
    </lineage>
</organism>
<dbReference type="InterPro" id="IPR001650">
    <property type="entry name" value="Helicase_C-like"/>
</dbReference>
<proteinExistence type="predicted"/>
<dbReference type="PANTHER" id="PTHR47396:SF1">
    <property type="entry name" value="ATP-DEPENDENT HELICASE IRC3-RELATED"/>
    <property type="match status" value="1"/>
</dbReference>
<dbReference type="GO" id="GO:0005829">
    <property type="term" value="C:cytosol"/>
    <property type="evidence" value="ECO:0007669"/>
    <property type="project" value="TreeGrafter"/>
</dbReference>
<feature type="domain" description="Helicase ATP-binding" evidence="1">
    <location>
        <begin position="20"/>
        <end position="166"/>
    </location>
</feature>
<evidence type="ECO:0000259" key="1">
    <source>
        <dbReference type="PROSITE" id="PS51192"/>
    </source>
</evidence>
<evidence type="ECO:0000313" key="2">
    <source>
        <dbReference type="EMBL" id="MCI0129232.1"/>
    </source>
</evidence>
<dbReference type="Proteomes" id="UP001156140">
    <property type="component" value="Unassembled WGS sequence"/>
</dbReference>
<dbReference type="PANTHER" id="PTHR47396">
    <property type="entry name" value="TYPE I RESTRICTION ENZYME ECOKI R PROTEIN"/>
    <property type="match status" value="1"/>
</dbReference>
<dbReference type="GO" id="GO:0004386">
    <property type="term" value="F:helicase activity"/>
    <property type="evidence" value="ECO:0007669"/>
    <property type="project" value="UniProtKB-KW"/>
</dbReference>
<dbReference type="InterPro" id="IPR050742">
    <property type="entry name" value="Helicase_Restrict-Modif_Enz"/>
</dbReference>
<dbReference type="RefSeq" id="WP_281737173.1">
    <property type="nucleotide sequence ID" value="NZ_JAKETQ010000004.1"/>
</dbReference>
<keyword evidence="3" id="KW-1185">Reference proteome</keyword>
<dbReference type="Gene3D" id="3.40.50.300">
    <property type="entry name" value="P-loop containing nucleotide triphosphate hydrolases"/>
    <property type="match status" value="2"/>
</dbReference>
<dbReference type="InterPro" id="IPR014001">
    <property type="entry name" value="Helicase_ATP-bd"/>
</dbReference>
<keyword evidence="2" id="KW-0347">Helicase</keyword>
<dbReference type="SMART" id="SM00490">
    <property type="entry name" value="HELICc"/>
    <property type="match status" value="1"/>
</dbReference>
<gene>
    <name evidence="2" type="ORF">ML536_20560</name>
</gene>
<keyword evidence="2" id="KW-0067">ATP-binding</keyword>